<dbReference type="InterPro" id="IPR011006">
    <property type="entry name" value="CheY-like_superfamily"/>
</dbReference>
<keyword evidence="2" id="KW-0805">Transcription regulation</keyword>
<gene>
    <name evidence="9" type="ORF">GCM10023196_040220</name>
</gene>
<proteinExistence type="predicted"/>
<dbReference type="Proteomes" id="UP001501442">
    <property type="component" value="Unassembled WGS sequence"/>
</dbReference>
<dbReference type="PANTHER" id="PTHR43214:SF24">
    <property type="entry name" value="TRANSCRIPTIONAL REGULATORY PROTEIN NARL-RELATED"/>
    <property type="match status" value="1"/>
</dbReference>
<protein>
    <submittedName>
        <fullName evidence="9">Response regulator transcription factor</fullName>
    </submittedName>
</protein>
<dbReference type="InterPro" id="IPR016032">
    <property type="entry name" value="Sig_transdc_resp-reg_C-effctor"/>
</dbReference>
<accession>A0ABP8UDT3</accession>
<feature type="region of interest" description="Disordered" evidence="6">
    <location>
        <begin position="218"/>
        <end position="244"/>
    </location>
</feature>
<evidence type="ECO:0000313" key="10">
    <source>
        <dbReference type="Proteomes" id="UP001501442"/>
    </source>
</evidence>
<evidence type="ECO:0000256" key="6">
    <source>
        <dbReference type="SAM" id="MobiDB-lite"/>
    </source>
</evidence>
<dbReference type="PROSITE" id="PS00622">
    <property type="entry name" value="HTH_LUXR_1"/>
    <property type="match status" value="1"/>
</dbReference>
<evidence type="ECO:0000259" key="7">
    <source>
        <dbReference type="PROSITE" id="PS50043"/>
    </source>
</evidence>
<dbReference type="PROSITE" id="PS50043">
    <property type="entry name" value="HTH_LUXR_2"/>
    <property type="match status" value="1"/>
</dbReference>
<comment type="caution">
    <text evidence="5">Lacks conserved residue(s) required for the propagation of feature annotation.</text>
</comment>
<dbReference type="CDD" id="cd17535">
    <property type="entry name" value="REC_NarL-like"/>
    <property type="match status" value="1"/>
</dbReference>
<dbReference type="PRINTS" id="PR00038">
    <property type="entry name" value="HTHLUXR"/>
</dbReference>
<dbReference type="RefSeq" id="WP_345432436.1">
    <property type="nucleotide sequence ID" value="NZ_BAABHK010000005.1"/>
</dbReference>
<keyword evidence="1" id="KW-0597">Phosphoprotein</keyword>
<evidence type="ECO:0000256" key="4">
    <source>
        <dbReference type="ARBA" id="ARBA00023163"/>
    </source>
</evidence>
<keyword evidence="10" id="KW-1185">Reference proteome</keyword>
<dbReference type="SUPFAM" id="SSF52172">
    <property type="entry name" value="CheY-like"/>
    <property type="match status" value="1"/>
</dbReference>
<evidence type="ECO:0000313" key="9">
    <source>
        <dbReference type="EMBL" id="GAA4627554.1"/>
    </source>
</evidence>
<dbReference type="CDD" id="cd06170">
    <property type="entry name" value="LuxR_C_like"/>
    <property type="match status" value="1"/>
</dbReference>
<dbReference type="InterPro" id="IPR058245">
    <property type="entry name" value="NreC/VraR/RcsB-like_REC"/>
</dbReference>
<organism evidence="9 10">
    <name type="scientific">Actinoallomurus vinaceus</name>
    <dbReference type="NCBI Taxonomy" id="1080074"/>
    <lineage>
        <taxon>Bacteria</taxon>
        <taxon>Bacillati</taxon>
        <taxon>Actinomycetota</taxon>
        <taxon>Actinomycetes</taxon>
        <taxon>Streptosporangiales</taxon>
        <taxon>Thermomonosporaceae</taxon>
        <taxon>Actinoallomurus</taxon>
    </lineage>
</organism>
<evidence type="ECO:0000256" key="2">
    <source>
        <dbReference type="ARBA" id="ARBA00023015"/>
    </source>
</evidence>
<sequence length="244" mass="26783">MSDIRVLVADDRTITRHGLVATLREYADFEVVGEAADVADTVRKTEMLRPNVIIVNGAAERAEPNELMRALSRTFGNGIPAVLILVDAPEARFFRAQHEGARGLLLKQSSTDHLCTAIRMMAAGYSLFLASSFGPAASGEQPPAEPPEDPASRLSALTPREFDVLRQIVRGYTNAEISRRLCLSEGTVKSHIQHMLTKLQLRNRVHAVIYAFEIGLTPDPEPLDDPSPNPQPDQIEPRCLAPRG</sequence>
<dbReference type="InterPro" id="IPR001789">
    <property type="entry name" value="Sig_transdc_resp-reg_receiver"/>
</dbReference>
<dbReference type="InterPro" id="IPR000792">
    <property type="entry name" value="Tscrpt_reg_LuxR_C"/>
</dbReference>
<dbReference type="InterPro" id="IPR039420">
    <property type="entry name" value="WalR-like"/>
</dbReference>
<comment type="caution">
    <text evidence="9">The sequence shown here is derived from an EMBL/GenBank/DDBJ whole genome shotgun (WGS) entry which is preliminary data.</text>
</comment>
<keyword evidence="4" id="KW-0804">Transcription</keyword>
<name>A0ABP8UDT3_9ACTN</name>
<feature type="domain" description="HTH luxR-type" evidence="7">
    <location>
        <begin position="150"/>
        <end position="215"/>
    </location>
</feature>
<evidence type="ECO:0000256" key="1">
    <source>
        <dbReference type="ARBA" id="ARBA00022553"/>
    </source>
</evidence>
<reference evidence="10" key="1">
    <citation type="journal article" date="2019" name="Int. J. Syst. Evol. Microbiol.">
        <title>The Global Catalogue of Microorganisms (GCM) 10K type strain sequencing project: providing services to taxonomists for standard genome sequencing and annotation.</title>
        <authorList>
            <consortium name="The Broad Institute Genomics Platform"/>
            <consortium name="The Broad Institute Genome Sequencing Center for Infectious Disease"/>
            <person name="Wu L."/>
            <person name="Ma J."/>
        </authorList>
    </citation>
    <scope>NUCLEOTIDE SEQUENCE [LARGE SCALE GENOMIC DNA]</scope>
    <source>
        <strain evidence="10">JCM 17939</strain>
    </source>
</reference>
<dbReference type="EMBL" id="BAABHK010000005">
    <property type="protein sequence ID" value="GAA4627554.1"/>
    <property type="molecule type" value="Genomic_DNA"/>
</dbReference>
<dbReference type="SUPFAM" id="SSF46894">
    <property type="entry name" value="C-terminal effector domain of the bipartite response regulators"/>
    <property type="match status" value="1"/>
</dbReference>
<dbReference type="Gene3D" id="3.40.50.2300">
    <property type="match status" value="1"/>
</dbReference>
<dbReference type="PROSITE" id="PS50110">
    <property type="entry name" value="RESPONSE_REGULATORY"/>
    <property type="match status" value="1"/>
</dbReference>
<dbReference type="Pfam" id="PF00196">
    <property type="entry name" value="GerE"/>
    <property type="match status" value="1"/>
</dbReference>
<keyword evidence="3" id="KW-0238">DNA-binding</keyword>
<feature type="domain" description="Response regulatory" evidence="8">
    <location>
        <begin position="5"/>
        <end position="122"/>
    </location>
</feature>
<dbReference type="PANTHER" id="PTHR43214">
    <property type="entry name" value="TWO-COMPONENT RESPONSE REGULATOR"/>
    <property type="match status" value="1"/>
</dbReference>
<evidence type="ECO:0000259" key="8">
    <source>
        <dbReference type="PROSITE" id="PS50110"/>
    </source>
</evidence>
<dbReference type="Pfam" id="PF00072">
    <property type="entry name" value="Response_reg"/>
    <property type="match status" value="1"/>
</dbReference>
<evidence type="ECO:0000256" key="5">
    <source>
        <dbReference type="PROSITE-ProRule" id="PRU00169"/>
    </source>
</evidence>
<dbReference type="SMART" id="SM00421">
    <property type="entry name" value="HTH_LUXR"/>
    <property type="match status" value="1"/>
</dbReference>
<evidence type="ECO:0000256" key="3">
    <source>
        <dbReference type="ARBA" id="ARBA00023125"/>
    </source>
</evidence>